<evidence type="ECO:0000313" key="2">
    <source>
        <dbReference type="EMBL" id="QDF62785.1"/>
    </source>
</evidence>
<proteinExistence type="predicted"/>
<geneLocation type="plasmid" evidence="2">
    <name>pC10</name>
</geneLocation>
<dbReference type="AlphaFoldDB" id="A0A4Y6I0V4"/>
<dbReference type="RefSeq" id="WP_057082607.1">
    <property type="nucleotide sequence ID" value="NZ_MK861852.1"/>
</dbReference>
<keyword evidence="1" id="KW-1133">Transmembrane helix</keyword>
<reference evidence="2" key="1">
    <citation type="journal article" date="2019" name="J Glob Antimicrob Resist">
        <title>Detection of transferable oxazolidinone resistance determinants in Enterococcus faecalis and Enterococcus faecium of swine origin in Sichuan Province, China.</title>
        <authorList>
            <person name="Kang Z.Z."/>
            <person name="Lei C.W."/>
            <person name="Kong L.H."/>
            <person name="Wang Y.L."/>
            <person name="Ye X.L."/>
            <person name="Ma B.H."/>
            <person name="Wang X.C."/>
            <person name="Li C."/>
            <person name="Zhang Y."/>
            <person name="Wang H.N."/>
        </authorList>
    </citation>
    <scope>NUCLEOTIDE SEQUENCE</scope>
    <source>
        <strain evidence="2">C10</strain>
        <plasmid evidence="2">pC10</plasmid>
    </source>
</reference>
<keyword evidence="2" id="KW-0614">Plasmid</keyword>
<keyword evidence="1" id="KW-0472">Membrane</keyword>
<evidence type="ECO:0000256" key="1">
    <source>
        <dbReference type="SAM" id="Phobius"/>
    </source>
</evidence>
<protein>
    <submittedName>
        <fullName evidence="2">Uncharacterized protein</fullName>
    </submittedName>
</protein>
<keyword evidence="1" id="KW-0812">Transmembrane</keyword>
<dbReference type="EMBL" id="MK861852">
    <property type="protein sequence ID" value="QDF62785.1"/>
    <property type="molecule type" value="Genomic_DNA"/>
</dbReference>
<accession>A0A4Y6I0V4</accession>
<organism evidence="2">
    <name type="scientific">Enterococcus faecalis</name>
    <name type="common">Streptococcus faecalis</name>
    <dbReference type="NCBI Taxonomy" id="1351"/>
    <lineage>
        <taxon>Bacteria</taxon>
        <taxon>Bacillati</taxon>
        <taxon>Bacillota</taxon>
        <taxon>Bacilli</taxon>
        <taxon>Lactobacillales</taxon>
        <taxon>Enterococcaceae</taxon>
        <taxon>Enterococcus</taxon>
    </lineage>
</organism>
<name>A0A4Y6I0V4_ENTFL</name>
<feature type="transmembrane region" description="Helical" evidence="1">
    <location>
        <begin position="7"/>
        <end position="24"/>
    </location>
</feature>
<feature type="transmembrane region" description="Helical" evidence="1">
    <location>
        <begin position="36"/>
        <end position="57"/>
    </location>
</feature>
<sequence length="59" mass="6286">MKTITKVTLVIAIVGLIILILGLASLTGGQSYANDLIITGLIILLIDVFVPAIYELVFN</sequence>